<protein>
    <recommendedName>
        <fullName evidence="1">Calcineurin-like phosphoesterase domain-containing protein</fullName>
    </recommendedName>
</protein>
<name>A0AB34KGG6_9PEZI</name>
<dbReference type="GO" id="GO:0016787">
    <property type="term" value="F:hydrolase activity"/>
    <property type="evidence" value="ECO:0007669"/>
    <property type="project" value="InterPro"/>
</dbReference>
<feature type="domain" description="Calcineurin-like phosphoesterase" evidence="1">
    <location>
        <begin position="15"/>
        <end position="221"/>
    </location>
</feature>
<dbReference type="Proteomes" id="UP000803884">
    <property type="component" value="Unassembled WGS sequence"/>
</dbReference>
<evidence type="ECO:0000259" key="1">
    <source>
        <dbReference type="Pfam" id="PF00149"/>
    </source>
</evidence>
<dbReference type="EMBL" id="JAAQHG020000037">
    <property type="protein sequence ID" value="KAL1583246.1"/>
    <property type="molecule type" value="Genomic_DNA"/>
</dbReference>
<dbReference type="Gene3D" id="3.60.21.10">
    <property type="match status" value="1"/>
</dbReference>
<sequence length="326" mass="35857">MSQACTDMTSYVSTRFLIISDTHGDDLIHKPAGKFDVAIHCGDLTEESKLEEFKTSLNLMLEIDAPLKLVIAGNHDFSMDAPILLDKLKDHTTSEDAALVKKVYGDAGEARALFETDKCKAAGLVFLDEGTYTFTLANGACLSVYASPYTASSSCTWGFQYRSKEEHGWIIPPDTDVVITHSPPKGVLDYTDSRNRAGSPSLFAAIARVKPKMHCFGHIHEAWGAKLVAWRETLSEAPSHFTDIDNDRSSPIESLAGLRVRKFDAPGVIAEKKAKVEEYDLQGCCEIRERVDPGKTLFVNAAIEGPEEGVQQHPWVVEIDLPRSIA</sequence>
<dbReference type="RefSeq" id="XP_069226353.1">
    <property type="nucleotide sequence ID" value="XM_069376475.1"/>
</dbReference>
<dbReference type="PANTHER" id="PTHR12905">
    <property type="entry name" value="METALLOPHOSPHOESTERASE"/>
    <property type="match status" value="1"/>
</dbReference>
<accession>A0AB34KGG6</accession>
<dbReference type="PANTHER" id="PTHR12905:SF0">
    <property type="entry name" value="CALCINEURIN-LIKE PHOSPHOESTERASE DOMAIN-CONTAINING PROTEIN"/>
    <property type="match status" value="1"/>
</dbReference>
<gene>
    <name evidence="2" type="ORF">WHR41_07871</name>
</gene>
<dbReference type="AlphaFoldDB" id="A0AB34KGG6"/>
<organism evidence="2 3">
    <name type="scientific">Cladosporium halotolerans</name>
    <dbReference type="NCBI Taxonomy" id="1052096"/>
    <lineage>
        <taxon>Eukaryota</taxon>
        <taxon>Fungi</taxon>
        <taxon>Dikarya</taxon>
        <taxon>Ascomycota</taxon>
        <taxon>Pezizomycotina</taxon>
        <taxon>Dothideomycetes</taxon>
        <taxon>Dothideomycetidae</taxon>
        <taxon>Cladosporiales</taxon>
        <taxon>Cladosporiaceae</taxon>
        <taxon>Cladosporium</taxon>
    </lineage>
</organism>
<dbReference type="InterPro" id="IPR004843">
    <property type="entry name" value="Calcineurin-like_PHP"/>
</dbReference>
<dbReference type="InterPro" id="IPR051693">
    <property type="entry name" value="UPF0046_metallophosphoest"/>
</dbReference>
<proteinExistence type="predicted"/>
<dbReference type="GeneID" id="96009313"/>
<dbReference type="Pfam" id="PF00149">
    <property type="entry name" value="Metallophos"/>
    <property type="match status" value="1"/>
</dbReference>
<evidence type="ECO:0000313" key="3">
    <source>
        <dbReference type="Proteomes" id="UP000803884"/>
    </source>
</evidence>
<dbReference type="InterPro" id="IPR029052">
    <property type="entry name" value="Metallo-depent_PP-like"/>
</dbReference>
<comment type="caution">
    <text evidence="2">The sequence shown here is derived from an EMBL/GenBank/DDBJ whole genome shotgun (WGS) entry which is preliminary data.</text>
</comment>
<keyword evidence="3" id="KW-1185">Reference proteome</keyword>
<evidence type="ECO:0000313" key="2">
    <source>
        <dbReference type="EMBL" id="KAL1583246.1"/>
    </source>
</evidence>
<reference evidence="2 3" key="1">
    <citation type="journal article" date="2020" name="Microbiol. Resour. Announc.">
        <title>Draft Genome Sequence of a Cladosporium Species Isolated from the Mesophotic Ascidian Didemnum maculosum.</title>
        <authorList>
            <person name="Gioti A."/>
            <person name="Siaperas R."/>
            <person name="Nikolaivits E."/>
            <person name="Le Goff G."/>
            <person name="Ouazzani J."/>
            <person name="Kotoulas G."/>
            <person name="Topakas E."/>
        </authorList>
    </citation>
    <scope>NUCLEOTIDE SEQUENCE [LARGE SCALE GENOMIC DNA]</scope>
    <source>
        <strain evidence="2 3">TM138-S3</strain>
    </source>
</reference>
<dbReference type="SUPFAM" id="SSF56300">
    <property type="entry name" value="Metallo-dependent phosphatases"/>
    <property type="match status" value="1"/>
</dbReference>
<dbReference type="CDD" id="cd07379">
    <property type="entry name" value="MPP_239FB"/>
    <property type="match status" value="1"/>
</dbReference>